<dbReference type="Proteomes" id="UP000886750">
    <property type="component" value="Unassembled WGS sequence"/>
</dbReference>
<feature type="transmembrane region" description="Helical" evidence="3">
    <location>
        <begin position="159"/>
        <end position="177"/>
    </location>
</feature>
<protein>
    <submittedName>
        <fullName evidence="4">ECF transporter S component</fullName>
    </submittedName>
</protein>
<accession>A0A9D1ZW86</accession>
<proteinExistence type="predicted"/>
<reference evidence="4" key="2">
    <citation type="submission" date="2021-04" db="EMBL/GenBank/DDBJ databases">
        <authorList>
            <person name="Gilroy R."/>
        </authorList>
    </citation>
    <scope>NUCLEOTIDE SEQUENCE</scope>
    <source>
        <strain evidence="4">1345</strain>
    </source>
</reference>
<evidence type="ECO:0000256" key="1">
    <source>
        <dbReference type="ARBA" id="ARBA00022692"/>
    </source>
</evidence>
<feature type="transmembrane region" description="Helical" evidence="3">
    <location>
        <begin position="63"/>
        <end position="85"/>
    </location>
</feature>
<name>A0A9D1ZW86_9FIRM</name>
<dbReference type="PANTHER" id="PTHR37815:SF3">
    <property type="entry name" value="UPF0397 PROTEIN SPR0429"/>
    <property type="match status" value="1"/>
</dbReference>
<evidence type="ECO:0000256" key="2">
    <source>
        <dbReference type="ARBA" id="ARBA00022989"/>
    </source>
</evidence>
<dbReference type="Pfam" id="PF07155">
    <property type="entry name" value="ECF-ribofla_trS"/>
    <property type="match status" value="1"/>
</dbReference>
<dbReference type="AlphaFoldDB" id="A0A9D1ZW86"/>
<evidence type="ECO:0000256" key="3">
    <source>
        <dbReference type="SAM" id="Phobius"/>
    </source>
</evidence>
<dbReference type="EMBL" id="DXCQ01000027">
    <property type="protein sequence ID" value="HIY96581.1"/>
    <property type="molecule type" value="Genomic_DNA"/>
</dbReference>
<comment type="caution">
    <text evidence="4">The sequence shown here is derived from an EMBL/GenBank/DDBJ whole genome shotgun (WGS) entry which is preliminary data.</text>
</comment>
<feature type="transmembrane region" description="Helical" evidence="3">
    <location>
        <begin position="118"/>
        <end position="139"/>
    </location>
</feature>
<dbReference type="Gene3D" id="1.10.1760.20">
    <property type="match status" value="1"/>
</dbReference>
<evidence type="ECO:0000313" key="4">
    <source>
        <dbReference type="EMBL" id="HIY96581.1"/>
    </source>
</evidence>
<keyword evidence="3" id="KW-0472">Membrane</keyword>
<dbReference type="PANTHER" id="PTHR37815">
    <property type="entry name" value="UPF0397 PROTEIN BC_2624-RELATED"/>
    <property type="match status" value="1"/>
</dbReference>
<dbReference type="GO" id="GO:0016020">
    <property type="term" value="C:membrane"/>
    <property type="evidence" value="ECO:0007669"/>
    <property type="project" value="InterPro"/>
</dbReference>
<gene>
    <name evidence="4" type="ORF">H9729_02730</name>
</gene>
<feature type="transmembrane region" description="Helical" evidence="3">
    <location>
        <begin position="20"/>
        <end position="43"/>
    </location>
</feature>
<reference evidence="4" key="1">
    <citation type="journal article" date="2021" name="PeerJ">
        <title>Extensive microbial diversity within the chicken gut microbiome revealed by metagenomics and culture.</title>
        <authorList>
            <person name="Gilroy R."/>
            <person name="Ravi A."/>
            <person name="Getino M."/>
            <person name="Pursley I."/>
            <person name="Horton D.L."/>
            <person name="Alikhan N.F."/>
            <person name="Baker D."/>
            <person name="Gharbi K."/>
            <person name="Hall N."/>
            <person name="Watson M."/>
            <person name="Adriaenssens E.M."/>
            <person name="Foster-Nyarko E."/>
            <person name="Jarju S."/>
            <person name="Secka A."/>
            <person name="Antonio M."/>
            <person name="Oren A."/>
            <person name="Chaudhuri R.R."/>
            <person name="La Ragione R."/>
            <person name="Hildebrand F."/>
            <person name="Pallen M.J."/>
        </authorList>
    </citation>
    <scope>NUCLEOTIDE SEQUENCE</scope>
    <source>
        <strain evidence="4">1345</strain>
    </source>
</reference>
<evidence type="ECO:0000313" key="5">
    <source>
        <dbReference type="Proteomes" id="UP000886750"/>
    </source>
</evidence>
<keyword evidence="1 3" id="KW-0812">Transmembrane</keyword>
<dbReference type="InterPro" id="IPR009825">
    <property type="entry name" value="ECF_substrate-spec-like"/>
</dbReference>
<organism evidence="4 5">
    <name type="scientific">Candidatus Borkfalkia excrementigallinarum</name>
    <dbReference type="NCBI Taxonomy" id="2838506"/>
    <lineage>
        <taxon>Bacteria</taxon>
        <taxon>Bacillati</taxon>
        <taxon>Bacillota</taxon>
        <taxon>Clostridia</taxon>
        <taxon>Christensenellales</taxon>
        <taxon>Christensenellaceae</taxon>
        <taxon>Candidatus Borkfalkia</taxon>
    </lineage>
</organism>
<sequence>MKGEKTDTKKPFMRSAAKRLAFTALFAALCCVGTMVIVIPLPYGYFNAGDVFVLLAGWCMGPLFGAVAAGLGSCLADILSGFALYAPATFFIKAIDAAAAYFVWRALRLLIAKDSLDILARIPSAIVVEAVMVLGYFLFESALYGVSGGAASLAGNAMQGAFGVVCSVLLVTILYRLKTVRDFFSPLVCAPRAKKQS</sequence>
<keyword evidence="2 3" id="KW-1133">Transmembrane helix</keyword>